<dbReference type="PANTHER" id="PTHR43134:SF3">
    <property type="entry name" value="FLAGELLAR BIOSYNTHESIS PROTEIN FLHF"/>
    <property type="match status" value="1"/>
</dbReference>
<evidence type="ECO:0000259" key="14">
    <source>
        <dbReference type="SMART" id="SM00382"/>
    </source>
</evidence>
<gene>
    <name evidence="16" type="ORF">SAMN04487772_10197</name>
</gene>
<dbReference type="OrthoDB" id="9778554at2"/>
<dbReference type="Pfam" id="PF00448">
    <property type="entry name" value="SRP54"/>
    <property type="match status" value="1"/>
</dbReference>
<evidence type="ECO:0000256" key="3">
    <source>
        <dbReference type="ARBA" id="ARBA00014919"/>
    </source>
</evidence>
<dbReference type="STRING" id="29364.SAMN04487772_10197"/>
<evidence type="ECO:0000256" key="13">
    <source>
        <dbReference type="NCBIfam" id="TIGR03499"/>
    </source>
</evidence>
<evidence type="ECO:0000256" key="1">
    <source>
        <dbReference type="ARBA" id="ARBA00004413"/>
    </source>
</evidence>
<dbReference type="GO" id="GO:0005525">
    <property type="term" value="F:GTP binding"/>
    <property type="evidence" value="ECO:0007669"/>
    <property type="project" value="UniProtKB-UniRule"/>
</dbReference>
<dbReference type="Proteomes" id="UP000199800">
    <property type="component" value="Unassembled WGS sequence"/>
</dbReference>
<proteinExistence type="inferred from homology"/>
<keyword evidence="16" id="KW-0966">Cell projection</keyword>
<dbReference type="NCBIfam" id="TIGR03499">
    <property type="entry name" value="FlhF"/>
    <property type="match status" value="1"/>
</dbReference>
<feature type="domain" description="AAA+ ATPase" evidence="14">
    <location>
        <begin position="195"/>
        <end position="352"/>
    </location>
</feature>
<dbReference type="EMBL" id="FOHN01000001">
    <property type="protein sequence ID" value="SES63080.1"/>
    <property type="molecule type" value="Genomic_DNA"/>
</dbReference>
<evidence type="ECO:0000256" key="6">
    <source>
        <dbReference type="ARBA" id="ARBA00022741"/>
    </source>
</evidence>
<dbReference type="GO" id="GO:0015031">
    <property type="term" value="P:protein transport"/>
    <property type="evidence" value="ECO:0007669"/>
    <property type="project" value="UniProtKB-KW"/>
</dbReference>
<dbReference type="InterPro" id="IPR003593">
    <property type="entry name" value="AAA+_ATPase"/>
</dbReference>
<evidence type="ECO:0000256" key="8">
    <source>
        <dbReference type="ARBA" id="ARBA00022927"/>
    </source>
</evidence>
<dbReference type="GO" id="GO:0003924">
    <property type="term" value="F:GTPase activity"/>
    <property type="evidence" value="ECO:0007669"/>
    <property type="project" value="UniProtKB-UniRule"/>
</dbReference>
<evidence type="ECO:0000256" key="12">
    <source>
        <dbReference type="ARBA" id="ARBA00025337"/>
    </source>
</evidence>
<dbReference type="InterPro" id="IPR020006">
    <property type="entry name" value="FlhF"/>
</dbReference>
<dbReference type="SMART" id="SM00382">
    <property type="entry name" value="AAA"/>
    <property type="match status" value="1"/>
</dbReference>
<evidence type="ECO:0000313" key="17">
    <source>
        <dbReference type="Proteomes" id="UP000199800"/>
    </source>
</evidence>
<dbReference type="InterPro" id="IPR027417">
    <property type="entry name" value="P-loop_NTPase"/>
</dbReference>
<accession>A0A1H9Y2M1</accession>
<protein>
    <recommendedName>
        <fullName evidence="3 13">Flagellar biosynthesis protein FlhF</fullName>
    </recommendedName>
</protein>
<dbReference type="InterPro" id="IPR000897">
    <property type="entry name" value="SRP54_GTPase_dom"/>
</dbReference>
<evidence type="ECO:0000256" key="10">
    <source>
        <dbReference type="ARBA" id="ARBA00023136"/>
    </source>
</evidence>
<dbReference type="GO" id="GO:0044781">
    <property type="term" value="P:bacterial-type flagellum organization"/>
    <property type="evidence" value="ECO:0007669"/>
    <property type="project" value="UniProtKB-UniRule"/>
</dbReference>
<keyword evidence="9" id="KW-0342">GTP-binding</keyword>
<dbReference type="SUPFAM" id="SSF52540">
    <property type="entry name" value="P-loop containing nucleoside triphosphate hydrolases"/>
    <property type="match status" value="1"/>
</dbReference>
<comment type="function">
    <text evidence="12">Necessary for flagellar biosynthesis. May be involved in translocation of the flagellum.</text>
</comment>
<keyword evidence="5" id="KW-1003">Cell membrane</keyword>
<evidence type="ECO:0000259" key="15">
    <source>
        <dbReference type="SMART" id="SM00962"/>
    </source>
</evidence>
<evidence type="ECO:0000313" key="16">
    <source>
        <dbReference type="EMBL" id="SES63080.1"/>
    </source>
</evidence>
<keyword evidence="4" id="KW-0813">Transport</keyword>
<dbReference type="SMART" id="SM00962">
    <property type="entry name" value="SRP54"/>
    <property type="match status" value="1"/>
</dbReference>
<evidence type="ECO:0000256" key="7">
    <source>
        <dbReference type="ARBA" id="ARBA00022795"/>
    </source>
</evidence>
<dbReference type="PANTHER" id="PTHR43134">
    <property type="entry name" value="SIGNAL RECOGNITION PARTICLE RECEPTOR SUBUNIT ALPHA"/>
    <property type="match status" value="1"/>
</dbReference>
<sequence>MIIKKYEAETEKEAILLAKSELGKDAIVMNIKTVKPKGIYRFFRKSTVEITAAVDENGKKAEEKKEQTVLTKGFGLTQGETEKETDEAGFRLEIKETAIEKRLDNLQDLLEKQLSTQNVEEDKQEELTQNEEYLLLIFNQLVENEVDEIYAKQIIDEIKKSLKKDAPVDHILTNVYQKLVLKLGEPKFIDLQNKEKKFIFFIGPTGVGKTTTIAKIASNLKLKENAKTALITSDTYRIAAVEQLRTYASILDIPLSVVYTKEELEQEKDKYQDYDVVLIDTAGRSHRNEEQKKDLLELIDTVDEECREVFLVLSATTKYKDLIRITETYRIIDDFGIIFTKLDETTCIGNILNVKLMTNAPLSYTTWGQNVPDDFGCMDAQSIAKKLLGGNR</sequence>
<keyword evidence="10" id="KW-0472">Membrane</keyword>
<keyword evidence="7" id="KW-1005">Bacterial flagellum biogenesis</keyword>
<reference evidence="16 17" key="1">
    <citation type="submission" date="2016-10" db="EMBL/GenBank/DDBJ databases">
        <authorList>
            <person name="de Groot N.N."/>
        </authorList>
    </citation>
    <scope>NUCLEOTIDE SEQUENCE [LARGE SCALE GENOMIC DNA]</scope>
    <source>
        <strain evidence="16 17">DSM 1801</strain>
    </source>
</reference>
<dbReference type="GO" id="GO:0005047">
    <property type="term" value="F:signal recognition particle binding"/>
    <property type="evidence" value="ECO:0007669"/>
    <property type="project" value="TreeGrafter"/>
</dbReference>
<keyword evidence="6" id="KW-0547">Nucleotide-binding</keyword>
<feature type="domain" description="SRP54-type proteins GTP-binding" evidence="15">
    <location>
        <begin position="196"/>
        <end position="389"/>
    </location>
</feature>
<dbReference type="RefSeq" id="WP_092474881.1">
    <property type="nucleotide sequence ID" value="NZ_FOHN01000001.1"/>
</dbReference>
<dbReference type="FunFam" id="3.40.50.300:FF:000695">
    <property type="entry name" value="Flagellar biosynthesis regulator FlhF"/>
    <property type="match status" value="1"/>
</dbReference>
<evidence type="ECO:0000256" key="11">
    <source>
        <dbReference type="ARBA" id="ARBA00023225"/>
    </source>
</evidence>
<dbReference type="CDD" id="cd17873">
    <property type="entry name" value="FlhF"/>
    <property type="match status" value="1"/>
</dbReference>
<keyword evidence="16" id="KW-0969">Cilium</keyword>
<dbReference type="AlphaFoldDB" id="A0A1H9Y2M1"/>
<dbReference type="InterPro" id="IPR047040">
    <property type="entry name" value="FlhF__GTPase_dom"/>
</dbReference>
<organism evidence="16 17">
    <name type="scientific">[Clostridium] polysaccharolyticum</name>
    <dbReference type="NCBI Taxonomy" id="29364"/>
    <lineage>
        <taxon>Bacteria</taxon>
        <taxon>Bacillati</taxon>
        <taxon>Bacillota</taxon>
        <taxon>Clostridia</taxon>
        <taxon>Lachnospirales</taxon>
        <taxon>Lachnospiraceae</taxon>
    </lineage>
</organism>
<evidence type="ECO:0000256" key="2">
    <source>
        <dbReference type="ARBA" id="ARBA00008531"/>
    </source>
</evidence>
<evidence type="ECO:0000256" key="4">
    <source>
        <dbReference type="ARBA" id="ARBA00022448"/>
    </source>
</evidence>
<name>A0A1H9Y2M1_9FIRM</name>
<dbReference type="GO" id="GO:0005886">
    <property type="term" value="C:plasma membrane"/>
    <property type="evidence" value="ECO:0007669"/>
    <property type="project" value="UniProtKB-SubCell"/>
</dbReference>
<comment type="similarity">
    <text evidence="2">Belongs to the GTP-binding SRP family.</text>
</comment>
<comment type="subcellular location">
    <subcellularLocation>
        <location evidence="1">Cell membrane</location>
        <topology evidence="1">Peripheral membrane protein</topology>
        <orientation evidence="1">Cytoplasmic side</orientation>
    </subcellularLocation>
</comment>
<keyword evidence="11" id="KW-1006">Bacterial flagellum protein export</keyword>
<dbReference type="Gene3D" id="3.40.50.300">
    <property type="entry name" value="P-loop containing nucleotide triphosphate hydrolases"/>
    <property type="match status" value="1"/>
</dbReference>
<keyword evidence="8" id="KW-0653">Protein transport</keyword>
<keyword evidence="17" id="KW-1185">Reference proteome</keyword>
<dbReference type="Gene3D" id="1.20.120.1380">
    <property type="entry name" value="Flagellar FlhF biosynthesis protein, N domain"/>
    <property type="match status" value="1"/>
</dbReference>
<keyword evidence="16" id="KW-0282">Flagellum</keyword>
<evidence type="ECO:0000256" key="9">
    <source>
        <dbReference type="ARBA" id="ARBA00023134"/>
    </source>
</evidence>
<dbReference type="GO" id="GO:0006614">
    <property type="term" value="P:SRP-dependent cotranslational protein targeting to membrane"/>
    <property type="evidence" value="ECO:0007669"/>
    <property type="project" value="UniProtKB-UniRule"/>
</dbReference>
<evidence type="ECO:0000256" key="5">
    <source>
        <dbReference type="ARBA" id="ARBA00022475"/>
    </source>
</evidence>